<dbReference type="Proteomes" id="UP000653565">
    <property type="component" value="Unassembled WGS sequence"/>
</dbReference>
<feature type="region of interest" description="Disordered" evidence="1">
    <location>
        <begin position="1011"/>
        <end position="1039"/>
    </location>
</feature>
<dbReference type="InterPro" id="IPR022198">
    <property type="entry name" value="DUF3723"/>
</dbReference>
<sequence length="1406" mass="158918">MANFASQMSTLVQFNSGKGVIIKMGLSMQGPANTAPLSEDKRATNCTTFPTSDALCISADGPVTENPTSQHQEARQNLDNDLGQENSVAQALTGRAASSGKRPARHPPETEVRDGKRVASPFCQEGAPWPKYHQFATLGTSGTTFLAVDPMRQSPRIVAVKEVKTFDLKLAQSLMRIVHQNIVALHEAWLSSDKFYLVYERMDITLDRLQQFHQFKEEHISTVLNALAFVHNELQVNYVGSIYDHVYFSYDGSVKLGMDRPFHNQELTEQSIGNIGASLLSNYGIQEGDDIKSIGTMMLRIMQPGTMHRNPNETYIQRPRDWSDTILGFLKATREISLKALLSHPFVTATSVDRAGFISMIWTADKKVRTPPNRPKQPETIMSAGPIDKEILRDKRLRSRGRAKVSLKNLQYHGISSRGEVNDKHVNRLAEVFRAEGCARLHDPNHYVPAVISPEDLRDALVYSEMRLLDLMQDGEPRTLYFRRGIRIRVLHGEHRLRAAEQFLEPTEQWWTVDLYTTELSEATQQCIREEYSHQLEFTDGDIYRKIRFYERTVNEAQADKWRARLSSTKLRNLKRLDKDPYKALKNAFDENIPFVGLWDDFLLGSFNRLFHLRCPEELEHYVRHIHKTWSFICQDQQLFNLVDSHTVQVLETLAPTSKQDKAAIELLAESGGIFSTIDRATVLEHILPRLIQVPGRIPSFFTFFQDTRYLEACVDSLRPLLPPELPREVKTSTRQSFYHCFADISESPGTIKIQTGENKFRSVYASPDERKKLSYLMIFLAAMRDFPALSQIRPRQSRGENRPSIEGSAGERRPYLASLALDFGFRAPQILALVDEDPTVAASRAFIHRSYPIDQYEVDTERADTLAWYMAEEMSSITSPRDRRGPPRFFSYHGVPKKLRCGLPDNINYKKDRKHLFLDIIYRYDPPTGEHLTSLAFQRDIFKCFFGTHKTPGGGIGIGSSEDKRGDQGKDYSHAQPDTGCENANSSTCRRDEDLISLLDCSSPDNTASPPVVPLVGRTSTIGSSNYGTRSSSELSSRPMSDLSDYLRSIEEVIWRHSQVPGNMAASDNQPLAPGFERSLSREMNMFHPLEADIRPSEAVNQFLLDPPLIVVYFWRERKYIKFWPTQRWDFEEAVCSLADCGMSFAIFLDDEIVVTGVAGLWAAAQRQRLVLAGPKSTATRVHDAARPVDSFLDCIDEWPKVKVHTIKLWDPATGALKHPIRLVERGALLIKELLIKELLIKELLIKELLIKELLIKELLIEGLLITGLLIEGLLIEGLLIEGLLIEGLLIEGLLIEGLLSTEPLIIGPLSTRDGSMGAGEIFNSEANNIPNIEAQPARLKPWLSIANLNVECLLSQNGRGSRGHWYHAKIGLGEVHEDKAYDENYHNDGLGGRLMTTSVDTYIS</sequence>
<dbReference type="InterPro" id="IPR011009">
    <property type="entry name" value="Kinase-like_dom_sf"/>
</dbReference>
<organism evidence="3 4">
    <name type="scientific">Aspergillus fumigatiaffinis</name>
    <dbReference type="NCBI Taxonomy" id="340414"/>
    <lineage>
        <taxon>Eukaryota</taxon>
        <taxon>Fungi</taxon>
        <taxon>Dikarya</taxon>
        <taxon>Ascomycota</taxon>
        <taxon>Pezizomycotina</taxon>
        <taxon>Eurotiomycetes</taxon>
        <taxon>Eurotiomycetidae</taxon>
        <taxon>Eurotiales</taxon>
        <taxon>Aspergillaceae</taxon>
        <taxon>Aspergillus</taxon>
        <taxon>Aspergillus subgen. Fumigati</taxon>
    </lineage>
</organism>
<proteinExistence type="predicted"/>
<feature type="region of interest" description="Disordered" evidence="1">
    <location>
        <begin position="93"/>
        <end position="116"/>
    </location>
</feature>
<dbReference type="Pfam" id="PF12520">
    <property type="entry name" value="DUF3723"/>
    <property type="match status" value="1"/>
</dbReference>
<dbReference type="SUPFAM" id="SSF56112">
    <property type="entry name" value="Protein kinase-like (PK-like)"/>
    <property type="match status" value="1"/>
</dbReference>
<accession>A0A8H4M6Q0</accession>
<feature type="compositionally biased region" description="Polar residues" evidence="1">
    <location>
        <begin position="1019"/>
        <end position="1030"/>
    </location>
</feature>
<dbReference type="InterPro" id="IPR000719">
    <property type="entry name" value="Prot_kinase_dom"/>
</dbReference>
<keyword evidence="4" id="KW-1185">Reference proteome</keyword>
<feature type="compositionally biased region" description="Basic and acidic residues" evidence="1">
    <location>
        <begin position="962"/>
        <end position="974"/>
    </location>
</feature>
<feature type="region of interest" description="Disordered" evidence="1">
    <location>
        <begin position="956"/>
        <end position="988"/>
    </location>
</feature>
<reference evidence="3" key="2">
    <citation type="submission" date="2020-04" db="EMBL/GenBank/DDBJ databases">
        <authorList>
            <person name="Santos R.A.C."/>
            <person name="Steenwyk J.L."/>
            <person name="Rivero-Menendez O."/>
            <person name="Mead M.E."/>
            <person name="Silva L.P."/>
            <person name="Bastos R.W."/>
            <person name="Alastruey-Izquierdo A."/>
            <person name="Goldman G.H."/>
            <person name="Rokas A."/>
        </authorList>
    </citation>
    <scope>NUCLEOTIDE SEQUENCE</scope>
    <source>
        <strain evidence="3">CNM-CM6805</strain>
    </source>
</reference>
<dbReference type="Gene3D" id="1.10.510.10">
    <property type="entry name" value="Transferase(Phosphotransferase) domain 1"/>
    <property type="match status" value="1"/>
</dbReference>
<dbReference type="SMART" id="SM00220">
    <property type="entry name" value="S_TKc"/>
    <property type="match status" value="1"/>
</dbReference>
<comment type="caution">
    <text evidence="3">The sequence shown here is derived from an EMBL/GenBank/DDBJ whole genome shotgun (WGS) entry which is preliminary data.</text>
</comment>
<dbReference type="GO" id="GO:0004672">
    <property type="term" value="F:protein kinase activity"/>
    <property type="evidence" value="ECO:0007669"/>
    <property type="project" value="InterPro"/>
</dbReference>
<dbReference type="GO" id="GO:0005524">
    <property type="term" value="F:ATP binding"/>
    <property type="evidence" value="ECO:0007669"/>
    <property type="project" value="InterPro"/>
</dbReference>
<name>A0A8H4M6Q0_9EURO</name>
<feature type="domain" description="Protein kinase" evidence="2">
    <location>
        <begin position="132"/>
        <end position="347"/>
    </location>
</feature>
<reference evidence="3" key="1">
    <citation type="journal article" date="2020" name="bioRxiv">
        <title>Genomic and phenotypic heterogeneity of clinical isolates of the human pathogens Aspergillus fumigatus, Aspergillus lentulus and Aspergillus fumigatiaffinis.</title>
        <authorList>
            <person name="dos Santos R.A.C."/>
            <person name="Steenwyk J.L."/>
            <person name="Rivero-Menendez O."/>
            <person name="Mead M.E."/>
            <person name="Silva L.P."/>
            <person name="Bastos R.W."/>
            <person name="Alastruey-Izquierdo A."/>
            <person name="Goldman G.H."/>
            <person name="Rokas A."/>
        </authorList>
    </citation>
    <scope>NUCLEOTIDE SEQUENCE</scope>
    <source>
        <strain evidence="3">CNM-CM6805</strain>
    </source>
</reference>
<evidence type="ECO:0000256" key="1">
    <source>
        <dbReference type="SAM" id="MobiDB-lite"/>
    </source>
</evidence>
<evidence type="ECO:0000259" key="2">
    <source>
        <dbReference type="SMART" id="SM00220"/>
    </source>
</evidence>
<evidence type="ECO:0000313" key="4">
    <source>
        <dbReference type="Proteomes" id="UP000653565"/>
    </source>
</evidence>
<evidence type="ECO:0000313" key="3">
    <source>
        <dbReference type="EMBL" id="KAF4230619.1"/>
    </source>
</evidence>
<protein>
    <recommendedName>
        <fullName evidence="2">Protein kinase domain-containing protein</fullName>
    </recommendedName>
</protein>
<dbReference type="EMBL" id="JAAAPX010000114">
    <property type="protein sequence ID" value="KAF4230619.1"/>
    <property type="molecule type" value="Genomic_DNA"/>
</dbReference>
<gene>
    <name evidence="3" type="ORF">CNMCM6805_000654</name>
</gene>
<feature type="compositionally biased region" description="Basic and acidic residues" evidence="1">
    <location>
        <begin position="106"/>
        <end position="116"/>
    </location>
</feature>